<gene>
    <name evidence="2" type="ORF">NDU88_004819</name>
</gene>
<evidence type="ECO:0000313" key="2">
    <source>
        <dbReference type="EMBL" id="KAJ1179585.1"/>
    </source>
</evidence>
<feature type="region of interest" description="Disordered" evidence="1">
    <location>
        <begin position="1"/>
        <end position="24"/>
    </location>
</feature>
<proteinExistence type="predicted"/>
<protein>
    <submittedName>
        <fullName evidence="2">Uncharacterized protein</fullName>
    </submittedName>
</protein>
<keyword evidence="3" id="KW-1185">Reference proteome</keyword>
<feature type="compositionally biased region" description="Basic residues" evidence="1">
    <location>
        <begin position="63"/>
        <end position="74"/>
    </location>
</feature>
<organism evidence="2 3">
    <name type="scientific">Pleurodeles waltl</name>
    <name type="common">Iberian ribbed newt</name>
    <dbReference type="NCBI Taxonomy" id="8319"/>
    <lineage>
        <taxon>Eukaryota</taxon>
        <taxon>Metazoa</taxon>
        <taxon>Chordata</taxon>
        <taxon>Craniata</taxon>
        <taxon>Vertebrata</taxon>
        <taxon>Euteleostomi</taxon>
        <taxon>Amphibia</taxon>
        <taxon>Batrachia</taxon>
        <taxon>Caudata</taxon>
        <taxon>Salamandroidea</taxon>
        <taxon>Salamandridae</taxon>
        <taxon>Pleurodelinae</taxon>
        <taxon>Pleurodeles</taxon>
    </lineage>
</organism>
<name>A0AAV7TT27_PLEWA</name>
<evidence type="ECO:0000313" key="3">
    <source>
        <dbReference type="Proteomes" id="UP001066276"/>
    </source>
</evidence>
<feature type="region of interest" description="Disordered" evidence="1">
    <location>
        <begin position="63"/>
        <end position="86"/>
    </location>
</feature>
<comment type="caution">
    <text evidence="2">The sequence shown here is derived from an EMBL/GenBank/DDBJ whole genome shotgun (WGS) entry which is preliminary data.</text>
</comment>
<reference evidence="2" key="1">
    <citation type="journal article" date="2022" name="bioRxiv">
        <title>Sequencing and chromosome-scale assembly of the giantPleurodeles waltlgenome.</title>
        <authorList>
            <person name="Brown T."/>
            <person name="Elewa A."/>
            <person name="Iarovenko S."/>
            <person name="Subramanian E."/>
            <person name="Araus A.J."/>
            <person name="Petzold A."/>
            <person name="Susuki M."/>
            <person name="Suzuki K.-i.T."/>
            <person name="Hayashi T."/>
            <person name="Toyoda A."/>
            <person name="Oliveira C."/>
            <person name="Osipova E."/>
            <person name="Leigh N.D."/>
            <person name="Simon A."/>
            <person name="Yun M.H."/>
        </authorList>
    </citation>
    <scope>NUCLEOTIDE SEQUENCE</scope>
    <source>
        <strain evidence="2">20211129_DDA</strain>
        <tissue evidence="2">Liver</tissue>
    </source>
</reference>
<accession>A0AAV7TT27</accession>
<dbReference type="Proteomes" id="UP001066276">
    <property type="component" value="Chromosome 3_2"/>
</dbReference>
<evidence type="ECO:0000256" key="1">
    <source>
        <dbReference type="SAM" id="MobiDB-lite"/>
    </source>
</evidence>
<dbReference type="EMBL" id="JANPWB010000006">
    <property type="protein sequence ID" value="KAJ1179585.1"/>
    <property type="molecule type" value="Genomic_DNA"/>
</dbReference>
<sequence>MDGCCRAQAARKPSHCNPEHTRPHLEVHVDPTGRHARCTPQAYAVDHHVHSPAAYLGLTTTRRAHGRTCKRRQAPSRGTKVLAPRK</sequence>
<dbReference type="AlphaFoldDB" id="A0AAV7TT27"/>